<gene>
    <name evidence="2" type="ORF">KSX_00810</name>
</gene>
<dbReference type="RefSeq" id="WP_220191525.1">
    <property type="nucleotide sequence ID" value="NZ_BNJF01000001.1"/>
</dbReference>
<dbReference type="SUPFAM" id="SSF54593">
    <property type="entry name" value="Glyoxalase/Bleomycin resistance protein/Dihydroxybiphenyl dioxygenase"/>
    <property type="match status" value="1"/>
</dbReference>
<evidence type="ECO:0000313" key="2">
    <source>
        <dbReference type="EMBL" id="GHO41918.1"/>
    </source>
</evidence>
<dbReference type="Proteomes" id="UP000612362">
    <property type="component" value="Unassembled WGS sequence"/>
</dbReference>
<dbReference type="Pfam" id="PF00903">
    <property type="entry name" value="Glyoxalase"/>
    <property type="match status" value="1"/>
</dbReference>
<evidence type="ECO:0000313" key="3">
    <source>
        <dbReference type="Proteomes" id="UP000612362"/>
    </source>
</evidence>
<feature type="domain" description="VOC" evidence="1">
    <location>
        <begin position="5"/>
        <end position="121"/>
    </location>
</feature>
<dbReference type="Gene3D" id="3.10.180.10">
    <property type="entry name" value="2,3-Dihydroxybiphenyl 1,2-Dioxygenase, domain 1"/>
    <property type="match status" value="1"/>
</dbReference>
<name>A0A8J3HW28_9CHLR</name>
<protein>
    <recommendedName>
        <fullName evidence="1">VOC domain-containing protein</fullName>
    </recommendedName>
</protein>
<sequence>MVRYEAAFVTISTFDLGKMTQFYQQLFEQEPLKIISQSYVEFHVASLYLGIFRPHVSSKEEFATVGKNPMSICLEVSDLDAAIARLTALGYAPPGEIIHAHHGREIYAYDPEQNRLIFHQTET</sequence>
<keyword evidence="3" id="KW-1185">Reference proteome</keyword>
<dbReference type="EMBL" id="BNJF01000001">
    <property type="protein sequence ID" value="GHO41918.1"/>
    <property type="molecule type" value="Genomic_DNA"/>
</dbReference>
<dbReference type="PROSITE" id="PS51819">
    <property type="entry name" value="VOC"/>
    <property type="match status" value="1"/>
</dbReference>
<proteinExistence type="predicted"/>
<accession>A0A8J3HW28</accession>
<dbReference type="InterPro" id="IPR004360">
    <property type="entry name" value="Glyas_Fos-R_dOase_dom"/>
</dbReference>
<dbReference type="AlphaFoldDB" id="A0A8J3HW28"/>
<dbReference type="InterPro" id="IPR029068">
    <property type="entry name" value="Glyas_Bleomycin-R_OHBP_Dase"/>
</dbReference>
<reference evidence="2" key="1">
    <citation type="submission" date="2020-10" db="EMBL/GenBank/DDBJ databases">
        <title>Taxonomic study of unclassified bacteria belonging to the class Ktedonobacteria.</title>
        <authorList>
            <person name="Yabe S."/>
            <person name="Wang C.M."/>
            <person name="Zheng Y."/>
            <person name="Sakai Y."/>
            <person name="Cavaletti L."/>
            <person name="Monciardini P."/>
            <person name="Donadio S."/>
        </authorList>
    </citation>
    <scope>NUCLEOTIDE SEQUENCE</scope>
    <source>
        <strain evidence="2">SOSP1-1</strain>
    </source>
</reference>
<evidence type="ECO:0000259" key="1">
    <source>
        <dbReference type="PROSITE" id="PS51819"/>
    </source>
</evidence>
<dbReference type="InterPro" id="IPR037523">
    <property type="entry name" value="VOC_core"/>
</dbReference>
<organism evidence="2 3">
    <name type="scientific">Ktedonospora formicarum</name>
    <dbReference type="NCBI Taxonomy" id="2778364"/>
    <lineage>
        <taxon>Bacteria</taxon>
        <taxon>Bacillati</taxon>
        <taxon>Chloroflexota</taxon>
        <taxon>Ktedonobacteria</taxon>
        <taxon>Ktedonobacterales</taxon>
        <taxon>Ktedonobacteraceae</taxon>
        <taxon>Ktedonospora</taxon>
    </lineage>
</organism>
<comment type="caution">
    <text evidence="2">The sequence shown here is derived from an EMBL/GenBank/DDBJ whole genome shotgun (WGS) entry which is preliminary data.</text>
</comment>